<accession>A0A0F9M311</accession>
<evidence type="ECO:0008006" key="2">
    <source>
        <dbReference type="Google" id="ProtNLM"/>
    </source>
</evidence>
<dbReference type="AlphaFoldDB" id="A0A0F9M311"/>
<organism evidence="1">
    <name type="scientific">marine sediment metagenome</name>
    <dbReference type="NCBI Taxonomy" id="412755"/>
    <lineage>
        <taxon>unclassified sequences</taxon>
        <taxon>metagenomes</taxon>
        <taxon>ecological metagenomes</taxon>
    </lineage>
</organism>
<proteinExistence type="predicted"/>
<sequence>MAPTDVYRVPEPAGDYPSELVAIVSGFSWDVEDALAVAWCEMGGKWEPRALGGYGERGVFQLHPIHAWRWSDYWEGSMIPSRNAEMAYSLFLSLGSMWSPTWSCATLLGIR</sequence>
<comment type="caution">
    <text evidence="1">The sequence shown here is derived from an EMBL/GenBank/DDBJ whole genome shotgun (WGS) entry which is preliminary data.</text>
</comment>
<protein>
    <recommendedName>
        <fullName evidence="2">Transglycosylase SLT domain-containing protein</fullName>
    </recommendedName>
</protein>
<evidence type="ECO:0000313" key="1">
    <source>
        <dbReference type="EMBL" id="KKM63652.1"/>
    </source>
</evidence>
<reference evidence="1" key="1">
    <citation type="journal article" date="2015" name="Nature">
        <title>Complex archaea that bridge the gap between prokaryotes and eukaryotes.</title>
        <authorList>
            <person name="Spang A."/>
            <person name="Saw J.H."/>
            <person name="Jorgensen S.L."/>
            <person name="Zaremba-Niedzwiedzka K."/>
            <person name="Martijn J."/>
            <person name="Lind A.E."/>
            <person name="van Eijk R."/>
            <person name="Schleper C."/>
            <person name="Guy L."/>
            <person name="Ettema T.J."/>
        </authorList>
    </citation>
    <scope>NUCLEOTIDE SEQUENCE</scope>
</reference>
<gene>
    <name evidence="1" type="ORF">LCGC14_1509380</name>
</gene>
<name>A0A0F9M311_9ZZZZ</name>
<dbReference type="EMBL" id="LAZR01011060">
    <property type="protein sequence ID" value="KKM63652.1"/>
    <property type="molecule type" value="Genomic_DNA"/>
</dbReference>